<proteinExistence type="predicted"/>
<evidence type="ECO:0000313" key="1">
    <source>
        <dbReference type="EMBL" id="GAA1696443.1"/>
    </source>
</evidence>
<protein>
    <submittedName>
        <fullName evidence="1">Uncharacterized protein</fullName>
    </submittedName>
</protein>
<sequence length="179" mass="19738">MSHGSWWPRPKPDNDREVWDLVPLLRVGPLLLGGGMDQGDVEKALDEQPSSYGQYNSYVKNARFSRNGVKTLYDAETGRLKAVAVDALIGPRVRFLDEVELIGRPPSEVAGWFFDNHEGLGLEFRINQCGDPAFDELGLVLSTQRAGDHLLSRAIFVARDWAESCGDTSEGPLAGLNLL</sequence>
<dbReference type="EMBL" id="BAAANF010000017">
    <property type="protein sequence ID" value="GAA1696443.1"/>
    <property type="molecule type" value="Genomic_DNA"/>
</dbReference>
<evidence type="ECO:0000313" key="2">
    <source>
        <dbReference type="Proteomes" id="UP001500280"/>
    </source>
</evidence>
<organism evidence="1 2">
    <name type="scientific">Kribbella yunnanensis</name>
    <dbReference type="NCBI Taxonomy" id="190194"/>
    <lineage>
        <taxon>Bacteria</taxon>
        <taxon>Bacillati</taxon>
        <taxon>Actinomycetota</taxon>
        <taxon>Actinomycetes</taxon>
        <taxon>Propionibacteriales</taxon>
        <taxon>Kribbellaceae</taxon>
        <taxon>Kribbella</taxon>
    </lineage>
</organism>
<comment type="caution">
    <text evidence="1">The sequence shown here is derived from an EMBL/GenBank/DDBJ whole genome shotgun (WGS) entry which is preliminary data.</text>
</comment>
<dbReference type="Proteomes" id="UP001500280">
    <property type="component" value="Unassembled WGS sequence"/>
</dbReference>
<reference evidence="2" key="1">
    <citation type="journal article" date="2019" name="Int. J. Syst. Evol. Microbiol.">
        <title>The Global Catalogue of Microorganisms (GCM) 10K type strain sequencing project: providing services to taxonomists for standard genome sequencing and annotation.</title>
        <authorList>
            <consortium name="The Broad Institute Genomics Platform"/>
            <consortium name="The Broad Institute Genome Sequencing Center for Infectious Disease"/>
            <person name="Wu L."/>
            <person name="Ma J."/>
        </authorList>
    </citation>
    <scope>NUCLEOTIDE SEQUENCE [LARGE SCALE GENOMIC DNA]</scope>
    <source>
        <strain evidence="2">JCM 14307</strain>
    </source>
</reference>
<name>A0ABP4U2U8_9ACTN</name>
<keyword evidence="2" id="KW-1185">Reference proteome</keyword>
<gene>
    <name evidence="1" type="ORF">GCM10009745_48120</name>
</gene>
<dbReference type="RefSeq" id="WP_344156101.1">
    <property type="nucleotide sequence ID" value="NZ_BAAANF010000017.1"/>
</dbReference>
<accession>A0ABP4U2U8</accession>